<dbReference type="PANTHER" id="PTHR42920">
    <property type="entry name" value="OS03G0707200 PROTEIN-RELATED"/>
    <property type="match status" value="1"/>
</dbReference>
<keyword evidence="4 7" id="KW-0812">Transmembrane</keyword>
<feature type="transmembrane region" description="Helical" evidence="7">
    <location>
        <begin position="104"/>
        <end position="124"/>
    </location>
</feature>
<feature type="transmembrane region" description="Helical" evidence="7">
    <location>
        <begin position="251"/>
        <end position="270"/>
    </location>
</feature>
<gene>
    <name evidence="9" type="ORF">J4573_07305</name>
</gene>
<dbReference type="InterPro" id="IPR000620">
    <property type="entry name" value="EamA_dom"/>
</dbReference>
<keyword evidence="3" id="KW-1003">Cell membrane</keyword>
<feature type="domain" description="EamA" evidence="8">
    <location>
        <begin position="179"/>
        <end position="290"/>
    </location>
</feature>
<name>A0A939P7D5_9ACTN</name>
<feature type="transmembrane region" description="Helical" evidence="7">
    <location>
        <begin position="157"/>
        <end position="180"/>
    </location>
</feature>
<proteinExistence type="inferred from homology"/>
<evidence type="ECO:0000313" key="10">
    <source>
        <dbReference type="Proteomes" id="UP000669179"/>
    </source>
</evidence>
<comment type="subcellular location">
    <subcellularLocation>
        <location evidence="1">Cell membrane</location>
        <topology evidence="1">Multi-pass membrane protein</topology>
    </subcellularLocation>
</comment>
<dbReference type="Proteomes" id="UP000669179">
    <property type="component" value="Unassembled WGS sequence"/>
</dbReference>
<evidence type="ECO:0000256" key="5">
    <source>
        <dbReference type="ARBA" id="ARBA00022989"/>
    </source>
</evidence>
<feature type="transmembrane region" description="Helical" evidence="7">
    <location>
        <begin position="75"/>
        <end position="98"/>
    </location>
</feature>
<dbReference type="EMBL" id="JAGEOJ010000003">
    <property type="protein sequence ID" value="MBO2446893.1"/>
    <property type="molecule type" value="Genomic_DNA"/>
</dbReference>
<evidence type="ECO:0000256" key="7">
    <source>
        <dbReference type="SAM" id="Phobius"/>
    </source>
</evidence>
<dbReference type="RefSeq" id="WP_208254517.1">
    <property type="nucleotide sequence ID" value="NZ_JAGEOJ010000003.1"/>
</dbReference>
<keyword evidence="6 7" id="KW-0472">Membrane</keyword>
<dbReference type="InterPro" id="IPR051258">
    <property type="entry name" value="Diverse_Substrate_Transporter"/>
</dbReference>
<evidence type="ECO:0000256" key="3">
    <source>
        <dbReference type="ARBA" id="ARBA00022475"/>
    </source>
</evidence>
<dbReference type="PROSITE" id="PS51257">
    <property type="entry name" value="PROKAR_LIPOPROTEIN"/>
    <property type="match status" value="1"/>
</dbReference>
<dbReference type="Pfam" id="PF00892">
    <property type="entry name" value="EamA"/>
    <property type="match status" value="2"/>
</dbReference>
<dbReference type="InterPro" id="IPR037185">
    <property type="entry name" value="EmrE-like"/>
</dbReference>
<feature type="domain" description="EamA" evidence="8">
    <location>
        <begin position="11"/>
        <end position="147"/>
    </location>
</feature>
<feature type="transmembrane region" description="Helical" evidence="7">
    <location>
        <begin position="217"/>
        <end position="239"/>
    </location>
</feature>
<feature type="transmembrane region" description="Helical" evidence="7">
    <location>
        <begin position="187"/>
        <end position="205"/>
    </location>
</feature>
<dbReference type="SUPFAM" id="SSF103481">
    <property type="entry name" value="Multidrug resistance efflux transporter EmrE"/>
    <property type="match status" value="2"/>
</dbReference>
<feature type="transmembrane region" description="Helical" evidence="7">
    <location>
        <begin position="12"/>
        <end position="32"/>
    </location>
</feature>
<evidence type="ECO:0000313" key="9">
    <source>
        <dbReference type="EMBL" id="MBO2446893.1"/>
    </source>
</evidence>
<evidence type="ECO:0000256" key="2">
    <source>
        <dbReference type="ARBA" id="ARBA00007362"/>
    </source>
</evidence>
<comment type="caution">
    <text evidence="9">The sequence shown here is derived from an EMBL/GenBank/DDBJ whole genome shotgun (WGS) entry which is preliminary data.</text>
</comment>
<keyword evidence="10" id="KW-1185">Reference proteome</keyword>
<feature type="transmembrane region" description="Helical" evidence="7">
    <location>
        <begin position="282"/>
        <end position="304"/>
    </location>
</feature>
<evidence type="ECO:0000256" key="4">
    <source>
        <dbReference type="ARBA" id="ARBA00022692"/>
    </source>
</evidence>
<evidence type="ECO:0000256" key="1">
    <source>
        <dbReference type="ARBA" id="ARBA00004651"/>
    </source>
</evidence>
<feature type="transmembrane region" description="Helical" evidence="7">
    <location>
        <begin position="131"/>
        <end position="151"/>
    </location>
</feature>
<dbReference type="AlphaFoldDB" id="A0A939P7D5"/>
<comment type="similarity">
    <text evidence="2">Belongs to the EamA transporter family.</text>
</comment>
<sequence length="343" mass="34512">MTSTSRPPARGTIFAAVAMSCVGSLTAVSATIADYPVFGGQAVRYTVAAALLLAAARLTERRTGRRAPRLTLRDLFLLIALAGTGLAAFNVCIVAATQDGTSPATIGTVIATVPIVLAVVGPLLDGRRPAPLVVVSACVVASGAALANGLGSGTPRGLLLSLGALGGEVCFSLLAVPLLPKLGALRVSAYSAALAVPMLALAGLVTDGTAMLRMPTAAETLGFTYLSVIVTTVAFFLWYDAIGRLGADRAGLFAGMIPVSAVVTTVLLGLGRPGPADLAGAALVAAGVVIGLRPAPAAPASALAERETSRRRSLPLRSRSDAALAAFAVRVRAARRGPEAAKE</sequence>
<keyword evidence="5 7" id="KW-1133">Transmembrane helix</keyword>
<accession>A0A939P7D5</accession>
<evidence type="ECO:0000259" key="8">
    <source>
        <dbReference type="Pfam" id="PF00892"/>
    </source>
</evidence>
<reference evidence="9" key="1">
    <citation type="submission" date="2021-03" db="EMBL/GenBank/DDBJ databases">
        <authorList>
            <person name="Kanchanasin P."/>
            <person name="Saeng-In P."/>
            <person name="Phongsopitanun W."/>
            <person name="Yuki M."/>
            <person name="Kudo T."/>
            <person name="Ohkuma M."/>
            <person name="Tanasupawat S."/>
        </authorList>
    </citation>
    <scope>NUCLEOTIDE SEQUENCE</scope>
    <source>
        <strain evidence="9">GKU 128</strain>
    </source>
</reference>
<dbReference type="PANTHER" id="PTHR42920:SF11">
    <property type="entry name" value="INNER MEMBRANE PROTEIN YTFF"/>
    <property type="match status" value="1"/>
</dbReference>
<protein>
    <submittedName>
        <fullName evidence="9">DMT family transporter</fullName>
    </submittedName>
</protein>
<feature type="transmembrane region" description="Helical" evidence="7">
    <location>
        <begin position="38"/>
        <end position="55"/>
    </location>
</feature>
<dbReference type="GO" id="GO:0005886">
    <property type="term" value="C:plasma membrane"/>
    <property type="evidence" value="ECO:0007669"/>
    <property type="project" value="UniProtKB-SubCell"/>
</dbReference>
<evidence type="ECO:0000256" key="6">
    <source>
        <dbReference type="ARBA" id="ARBA00023136"/>
    </source>
</evidence>
<organism evidence="9 10">
    <name type="scientific">Actinomadura barringtoniae</name>
    <dbReference type="NCBI Taxonomy" id="1427535"/>
    <lineage>
        <taxon>Bacteria</taxon>
        <taxon>Bacillati</taxon>
        <taxon>Actinomycetota</taxon>
        <taxon>Actinomycetes</taxon>
        <taxon>Streptosporangiales</taxon>
        <taxon>Thermomonosporaceae</taxon>
        <taxon>Actinomadura</taxon>
    </lineage>
</organism>